<evidence type="ECO:0000259" key="4">
    <source>
        <dbReference type="PROSITE" id="PS51127"/>
    </source>
</evidence>
<keyword evidence="3" id="KW-0732">Signal</keyword>
<keyword evidence="6" id="KW-1185">Reference proteome</keyword>
<dbReference type="EMBL" id="JAOTJC010000006">
    <property type="protein sequence ID" value="MCU7553947.1"/>
    <property type="molecule type" value="Genomic_DNA"/>
</dbReference>
<comment type="similarity">
    <text evidence="1">Belongs to the intimin/invasin family.</text>
</comment>
<evidence type="ECO:0000313" key="6">
    <source>
        <dbReference type="Proteomes" id="UP001209257"/>
    </source>
</evidence>
<comment type="caution">
    <text evidence="5">The sequence shown here is derived from an EMBL/GenBank/DDBJ whole genome shotgun (WGS) entry which is preliminary data.</text>
</comment>
<accession>A0ABT2VKX0</accession>
<dbReference type="RefSeq" id="WP_262992642.1">
    <property type="nucleotide sequence ID" value="NZ_JAOTJC010000006.1"/>
</dbReference>
<dbReference type="PROSITE" id="PS51127">
    <property type="entry name" value="BIG1"/>
    <property type="match status" value="3"/>
</dbReference>
<feature type="region of interest" description="Disordered" evidence="2">
    <location>
        <begin position="26"/>
        <end position="47"/>
    </location>
</feature>
<dbReference type="InterPro" id="IPR051715">
    <property type="entry name" value="Intimin-Invasin_domain"/>
</dbReference>
<feature type="domain" description="Big-1" evidence="4">
    <location>
        <begin position="370"/>
        <end position="462"/>
    </location>
</feature>
<gene>
    <name evidence="5" type="ORF">OCL06_04985</name>
</gene>
<feature type="domain" description="Big-1" evidence="4">
    <location>
        <begin position="468"/>
        <end position="563"/>
    </location>
</feature>
<sequence>MRALLKSLTLLSTLFVLIACGGGGSVSRDGNDGDDGDGGGTPPEPTISISLSLADSDGNADSDLTIDNPLTLTATVTNSDGDAVGDTLVTFSLSNDSLASFSNDTGTARTNASGVATIGMTVGALAGDGAVTATIPSGEEGSTTFSSSGSGGGSVQPATLQLFASAVQLASSGSDDVELIALVKNEQSVLMEGVEVSFSVSNQADVELQLTQPTTTADGTARARLTTLNNATNRVVTVTAQTGTFVETVDIEIFGTDVTINGTTEGGTASVILNDSVDLTLRVQDSDGVAVPNQSIQLAVDNGLLDDISTEADEASATLTVTTSANGQASVKYTGTVSGTDTLTAAALGDAYGDADGDGFKIFVQEDEFFFSSIPAGDTPLNTQETLTVSWRKDGSPFADGDVTFSASRGTIVDGQATGTTNADGEASFTISSTNAGKSSITATGIDDEGNEVSARVDIEFVATVPHVMQADATPDLIGPDGQTSTITAIVRDVDGNLVKNTVVNFNVDDTSTGTISPSQSTTDSNGVASTVFTSGSVTSEDAVVVTAAVSGMSEVSDTVTLTVGNRAFDVSIGTGNVVLSPDNATYLKEFAVFVTDSVGQPVEGVSLTASTTPTKFANNGMYRKGFWIWNGTVWVITNNDVDPVRTGLTAECTNEDINADGILNAGEDNNNDGFLTPGIVGALSFAGGNVTDENGQATLELRYPKAYAPWYDTEITVFAQSTGSEASASTIFTLSAAASDLDDEAEQPPPSPFGVSDSCNDIF</sequence>
<dbReference type="InterPro" id="IPR003344">
    <property type="entry name" value="Big_1_dom"/>
</dbReference>
<dbReference type="PANTHER" id="PTHR39576">
    <property type="entry name" value="ATTACHING AND EFFACING PROTEIN HOMOLOG-RELATED-RELATED"/>
    <property type="match status" value="1"/>
</dbReference>
<reference evidence="6" key="1">
    <citation type="submission" date="2023-07" db="EMBL/GenBank/DDBJ databases">
        <title>Study on multiphase classification of strain Alteromonas salexigens isolated from the Yellow Sea.</title>
        <authorList>
            <person name="Sun L."/>
        </authorList>
    </citation>
    <scope>NUCLEOTIDE SEQUENCE [LARGE SCALE GENOMIC DNA]</scope>
    <source>
        <strain evidence="6">ASW11-19</strain>
    </source>
</reference>
<protein>
    <submittedName>
        <fullName evidence="5">Ig-like domain-containing protein</fullName>
    </submittedName>
</protein>
<proteinExistence type="inferred from homology"/>
<dbReference type="PANTHER" id="PTHR39576:SF1">
    <property type="entry name" value="INVASIN"/>
    <property type="match status" value="1"/>
</dbReference>
<dbReference type="Gene3D" id="2.60.40.10">
    <property type="entry name" value="Immunoglobulins"/>
    <property type="match status" value="5"/>
</dbReference>
<feature type="domain" description="Big-1" evidence="4">
    <location>
        <begin position="44"/>
        <end position="163"/>
    </location>
</feature>
<evidence type="ECO:0000256" key="3">
    <source>
        <dbReference type="SAM" id="SignalP"/>
    </source>
</evidence>
<dbReference type="Proteomes" id="UP001209257">
    <property type="component" value="Unassembled WGS sequence"/>
</dbReference>
<evidence type="ECO:0000256" key="1">
    <source>
        <dbReference type="ARBA" id="ARBA00010116"/>
    </source>
</evidence>
<dbReference type="Pfam" id="PF02369">
    <property type="entry name" value="Big_1"/>
    <property type="match status" value="2"/>
</dbReference>
<dbReference type="SUPFAM" id="SSF49373">
    <property type="entry name" value="Invasin/intimin cell-adhesion fragments"/>
    <property type="match status" value="5"/>
</dbReference>
<evidence type="ECO:0000256" key="2">
    <source>
        <dbReference type="SAM" id="MobiDB-lite"/>
    </source>
</evidence>
<dbReference type="InterPro" id="IPR008964">
    <property type="entry name" value="Invasin/intimin_cell_adhesion"/>
</dbReference>
<feature type="chain" id="PRO_5046429405" evidence="3">
    <location>
        <begin position="22"/>
        <end position="764"/>
    </location>
</feature>
<dbReference type="InterPro" id="IPR013783">
    <property type="entry name" value="Ig-like_fold"/>
</dbReference>
<feature type="signal peptide" evidence="3">
    <location>
        <begin position="1"/>
        <end position="21"/>
    </location>
</feature>
<evidence type="ECO:0000313" key="5">
    <source>
        <dbReference type="EMBL" id="MCU7553947.1"/>
    </source>
</evidence>
<organism evidence="5 6">
    <name type="scientific">Alteromonas salexigens</name>
    <dbReference type="NCBI Taxonomy" id="2982530"/>
    <lineage>
        <taxon>Bacteria</taxon>
        <taxon>Pseudomonadati</taxon>
        <taxon>Pseudomonadota</taxon>
        <taxon>Gammaproteobacteria</taxon>
        <taxon>Alteromonadales</taxon>
        <taxon>Alteromonadaceae</taxon>
        <taxon>Alteromonas/Salinimonas group</taxon>
        <taxon>Alteromonas</taxon>
    </lineage>
</organism>
<dbReference type="PROSITE" id="PS51257">
    <property type="entry name" value="PROKAR_LIPOPROTEIN"/>
    <property type="match status" value="1"/>
</dbReference>
<name>A0ABT2VKX0_9ALTE</name>
<dbReference type="SMART" id="SM00634">
    <property type="entry name" value="BID_1"/>
    <property type="match status" value="4"/>
</dbReference>